<name>A0A9P0GGL8_9CUCU</name>
<dbReference type="GO" id="GO:0031123">
    <property type="term" value="P:RNA 3'-end processing"/>
    <property type="evidence" value="ECO:0007669"/>
    <property type="project" value="TreeGrafter"/>
</dbReference>
<dbReference type="PANTHER" id="PTHR12271">
    <property type="entry name" value="POLY A POLYMERASE CID PAP -RELATED"/>
    <property type="match status" value="1"/>
</dbReference>
<dbReference type="EMBL" id="OV651815">
    <property type="protein sequence ID" value="CAH1108517.1"/>
    <property type="molecule type" value="Genomic_DNA"/>
</dbReference>
<gene>
    <name evidence="2" type="ORF">PSYICH_LOCUS8504</name>
</gene>
<keyword evidence="3" id="KW-1185">Reference proteome</keyword>
<reference evidence="2" key="1">
    <citation type="submission" date="2022-01" db="EMBL/GenBank/DDBJ databases">
        <authorList>
            <person name="King R."/>
        </authorList>
    </citation>
    <scope>NUCLEOTIDE SEQUENCE</scope>
</reference>
<evidence type="ECO:0000313" key="3">
    <source>
        <dbReference type="Proteomes" id="UP001153636"/>
    </source>
</evidence>
<accession>A0A9P0GGL8</accession>
<feature type="domain" description="Poly(A) RNA polymerase mitochondrial-like central palm" evidence="1">
    <location>
        <begin position="199"/>
        <end position="349"/>
    </location>
</feature>
<dbReference type="CDD" id="cd05402">
    <property type="entry name" value="NT_PAP_TUTase"/>
    <property type="match status" value="1"/>
</dbReference>
<dbReference type="PANTHER" id="PTHR12271:SF133">
    <property type="entry name" value="POLY(A) RNA POLYMERASE, MITOCHONDRIAL"/>
    <property type="match status" value="1"/>
</dbReference>
<dbReference type="Proteomes" id="UP001153636">
    <property type="component" value="Chromosome 3"/>
</dbReference>
<dbReference type="OrthoDB" id="434989at2759"/>
<dbReference type="InterPro" id="IPR054708">
    <property type="entry name" value="MTPAP-like_central"/>
</dbReference>
<dbReference type="InterPro" id="IPR043519">
    <property type="entry name" value="NT_sf"/>
</dbReference>
<organism evidence="2 3">
    <name type="scientific">Psylliodes chrysocephalus</name>
    <dbReference type="NCBI Taxonomy" id="3402493"/>
    <lineage>
        <taxon>Eukaryota</taxon>
        <taxon>Metazoa</taxon>
        <taxon>Ecdysozoa</taxon>
        <taxon>Arthropoda</taxon>
        <taxon>Hexapoda</taxon>
        <taxon>Insecta</taxon>
        <taxon>Pterygota</taxon>
        <taxon>Neoptera</taxon>
        <taxon>Endopterygota</taxon>
        <taxon>Coleoptera</taxon>
        <taxon>Polyphaga</taxon>
        <taxon>Cucujiformia</taxon>
        <taxon>Chrysomeloidea</taxon>
        <taxon>Chrysomelidae</taxon>
        <taxon>Galerucinae</taxon>
        <taxon>Alticini</taxon>
        <taxon>Psylliodes</taxon>
    </lineage>
</organism>
<dbReference type="SUPFAM" id="SSF81631">
    <property type="entry name" value="PAP/OAS1 substrate-binding domain"/>
    <property type="match status" value="1"/>
</dbReference>
<evidence type="ECO:0000259" key="1">
    <source>
        <dbReference type="Pfam" id="PF22600"/>
    </source>
</evidence>
<proteinExistence type="predicted"/>
<sequence>MLSIRRMSNYFSLYYKLKTLENNILKTKYLFPQLRKYTKYKTVRHYSVNKKVEKQEEHVKTTGKFVPFLQTINIRRSEARRSIIVQVQSTQSFKELWSYCNSIGSVKYMFHYSIGIEPLHFIIVEFAKEEDVKSLMSCSIYSEGHSAMPTQSHFMWFKAASKKIKLKQSKSAKLFVEHGTQIKVEEEIKTSLSKCESVSDQIKSLHELTKLNEVGTRLRFLTALQIEDAVTGMFPSAIAYPFGSSVNGYGKMGCDLDLFLRLTDDKKKEDGRLVFHCKPLNGSERTMTQRHMEAIGDMIHLFLPGCGQVRRILQAAVPIIKYHQQLTDVECDVSMSNMSGVHMSDFLYIMGELDERVRPLIFAIRNWAKIVGITNSAPGRWISNFSLTLLVLAFLQNPQSGKPVLPTLNQLGQLAGKNDQFLLEDGTDCTFLRDITNYKHETKNTDTLEELLIEFFVHYAHFDFENKAVCLNDTAVIAKPEHTAMYIINPLERGLNVSRNVSIEEVTRFKSEVKNAAWVLESNEKSLNWGLLSIQTAPNVTNSMFQKAVAAQAHAKAGRLVEIKSIFEKDAEDMKRGGEKVKNKQR</sequence>
<dbReference type="AlphaFoldDB" id="A0A9P0GGL8"/>
<dbReference type="GO" id="GO:0046872">
    <property type="term" value="F:metal ion binding"/>
    <property type="evidence" value="ECO:0007669"/>
    <property type="project" value="UniProtKB-KW"/>
</dbReference>
<evidence type="ECO:0000313" key="2">
    <source>
        <dbReference type="EMBL" id="CAH1108517.1"/>
    </source>
</evidence>
<dbReference type="Pfam" id="PF22600">
    <property type="entry name" value="MTPAP-like_central"/>
    <property type="match status" value="1"/>
</dbReference>
<dbReference type="Gene3D" id="1.10.1410.10">
    <property type="match status" value="1"/>
</dbReference>
<dbReference type="Gene3D" id="3.30.460.10">
    <property type="entry name" value="Beta Polymerase, domain 2"/>
    <property type="match status" value="1"/>
</dbReference>
<dbReference type="GO" id="GO:1990817">
    <property type="term" value="F:poly(A) RNA polymerase activity"/>
    <property type="evidence" value="ECO:0007669"/>
    <property type="project" value="TreeGrafter"/>
</dbReference>
<dbReference type="SUPFAM" id="SSF81301">
    <property type="entry name" value="Nucleotidyltransferase"/>
    <property type="match status" value="1"/>
</dbReference>
<protein>
    <recommendedName>
        <fullName evidence="1">Poly(A) RNA polymerase mitochondrial-like central palm domain-containing protein</fullName>
    </recommendedName>
</protein>